<keyword evidence="3" id="KW-1185">Reference proteome</keyword>
<feature type="transmembrane region" description="Helical" evidence="1">
    <location>
        <begin position="68"/>
        <end position="88"/>
    </location>
</feature>
<reference evidence="2 3" key="1">
    <citation type="journal article" date="2019" name="Environ. Microbiol.">
        <title>Species interactions and distinct microbial communities in high Arctic permafrost affected cryosols are associated with the CH4 and CO2 gas fluxes.</title>
        <authorList>
            <person name="Altshuler I."/>
            <person name="Hamel J."/>
            <person name="Turney S."/>
            <person name="Magnuson E."/>
            <person name="Levesque R."/>
            <person name="Greer C."/>
            <person name="Whyte L.G."/>
        </authorList>
    </citation>
    <scope>NUCLEOTIDE SEQUENCE [LARGE SCALE GENOMIC DNA]</scope>
    <source>
        <strain evidence="2 3">S9.3B</strain>
    </source>
</reference>
<sequence>MPARTVRNLGLAFRFLGWRLSNIFRDEPSWAEFFSAVALGAYTLSMPLGGKGPEEWESLNLLTDILPGWWWVAFVGGGATVQMLGLILNVRFIRACAAFGALNLVALIGVMVWPLFPYSPLLVGFVTAVGLPNFFVIARHARDW</sequence>
<feature type="transmembrane region" description="Helical" evidence="1">
    <location>
        <begin position="29"/>
        <end position="48"/>
    </location>
</feature>
<keyword evidence="1" id="KW-0472">Membrane</keyword>
<name>A0A502FUQ6_9PROT</name>
<comment type="caution">
    <text evidence="2">The sequence shown here is derived from an EMBL/GenBank/DDBJ whole genome shotgun (WGS) entry which is preliminary data.</text>
</comment>
<organism evidence="2 3">
    <name type="scientific">Muricoccus nepalensis</name>
    <dbReference type="NCBI Taxonomy" id="1854500"/>
    <lineage>
        <taxon>Bacteria</taxon>
        <taxon>Pseudomonadati</taxon>
        <taxon>Pseudomonadota</taxon>
        <taxon>Alphaproteobacteria</taxon>
        <taxon>Acetobacterales</taxon>
        <taxon>Roseomonadaceae</taxon>
        <taxon>Muricoccus</taxon>
    </lineage>
</organism>
<gene>
    <name evidence="2" type="ORF">EAH89_17375</name>
</gene>
<protein>
    <recommendedName>
        <fullName evidence="4">DoxX family protein</fullName>
    </recommendedName>
</protein>
<dbReference type="OrthoDB" id="9868818at2"/>
<dbReference type="AlphaFoldDB" id="A0A502FUQ6"/>
<evidence type="ECO:0000313" key="3">
    <source>
        <dbReference type="Proteomes" id="UP000317078"/>
    </source>
</evidence>
<evidence type="ECO:0008006" key="4">
    <source>
        <dbReference type="Google" id="ProtNLM"/>
    </source>
</evidence>
<dbReference type="Proteomes" id="UP000317078">
    <property type="component" value="Unassembled WGS sequence"/>
</dbReference>
<dbReference type="EMBL" id="RCZP01000018">
    <property type="protein sequence ID" value="TPG53288.1"/>
    <property type="molecule type" value="Genomic_DNA"/>
</dbReference>
<proteinExistence type="predicted"/>
<accession>A0A502FUQ6</accession>
<feature type="transmembrane region" description="Helical" evidence="1">
    <location>
        <begin position="121"/>
        <end position="138"/>
    </location>
</feature>
<evidence type="ECO:0000256" key="1">
    <source>
        <dbReference type="SAM" id="Phobius"/>
    </source>
</evidence>
<keyword evidence="1" id="KW-1133">Transmembrane helix</keyword>
<feature type="transmembrane region" description="Helical" evidence="1">
    <location>
        <begin position="95"/>
        <end position="115"/>
    </location>
</feature>
<evidence type="ECO:0000313" key="2">
    <source>
        <dbReference type="EMBL" id="TPG53288.1"/>
    </source>
</evidence>
<keyword evidence="1" id="KW-0812">Transmembrane</keyword>
<dbReference type="RefSeq" id="WP_140884990.1">
    <property type="nucleotide sequence ID" value="NZ_RCZP01000018.1"/>
</dbReference>